<accession>A0ABQ7GE83</accession>
<gene>
    <name evidence="2" type="ORF">DUNSADRAFT_11021</name>
</gene>
<feature type="compositionally biased region" description="Gly residues" evidence="1">
    <location>
        <begin position="99"/>
        <end position="109"/>
    </location>
</feature>
<sequence>MLLCKPVTPSFPSLQVVCKQCLILCKPLVFSELSAGSIGAHVLAAFACLVVGAPLPACCACALCAAVTAAVCAVGAAGCAGCKVALQSSQHAWMHASMEGGGGSTGGPAPGGPAAS</sequence>
<protein>
    <recommendedName>
        <fullName evidence="4">Encoded protein</fullName>
    </recommendedName>
</protein>
<dbReference type="Proteomes" id="UP000815325">
    <property type="component" value="Unassembled WGS sequence"/>
</dbReference>
<evidence type="ECO:0000313" key="2">
    <source>
        <dbReference type="EMBL" id="KAF5832909.1"/>
    </source>
</evidence>
<dbReference type="EMBL" id="MU069841">
    <property type="protein sequence ID" value="KAF5832909.1"/>
    <property type="molecule type" value="Genomic_DNA"/>
</dbReference>
<feature type="region of interest" description="Disordered" evidence="1">
    <location>
        <begin position="97"/>
        <end position="116"/>
    </location>
</feature>
<reference evidence="2" key="1">
    <citation type="submission" date="2017-08" db="EMBL/GenBank/DDBJ databases">
        <authorList>
            <person name="Polle J.E."/>
            <person name="Barry K."/>
            <person name="Cushman J."/>
            <person name="Schmutz J."/>
            <person name="Tran D."/>
            <person name="Hathwaick L.T."/>
            <person name="Yim W.C."/>
            <person name="Jenkins J."/>
            <person name="Mckie-Krisberg Z.M."/>
            <person name="Prochnik S."/>
            <person name="Lindquist E."/>
            <person name="Dockter R.B."/>
            <person name="Adam C."/>
            <person name="Molina H."/>
            <person name="Bunkerborg J."/>
            <person name="Jin E."/>
            <person name="Buchheim M."/>
            <person name="Magnuson J."/>
        </authorList>
    </citation>
    <scope>NUCLEOTIDE SEQUENCE</scope>
    <source>
        <strain evidence="2">CCAP 19/18</strain>
    </source>
</reference>
<keyword evidence="3" id="KW-1185">Reference proteome</keyword>
<name>A0ABQ7GE83_DUNSA</name>
<evidence type="ECO:0008006" key="4">
    <source>
        <dbReference type="Google" id="ProtNLM"/>
    </source>
</evidence>
<comment type="caution">
    <text evidence="2">The sequence shown here is derived from an EMBL/GenBank/DDBJ whole genome shotgun (WGS) entry which is preliminary data.</text>
</comment>
<evidence type="ECO:0000313" key="3">
    <source>
        <dbReference type="Proteomes" id="UP000815325"/>
    </source>
</evidence>
<proteinExistence type="predicted"/>
<evidence type="ECO:0000256" key="1">
    <source>
        <dbReference type="SAM" id="MobiDB-lite"/>
    </source>
</evidence>
<organism evidence="2 3">
    <name type="scientific">Dunaliella salina</name>
    <name type="common">Green alga</name>
    <name type="synonym">Protococcus salinus</name>
    <dbReference type="NCBI Taxonomy" id="3046"/>
    <lineage>
        <taxon>Eukaryota</taxon>
        <taxon>Viridiplantae</taxon>
        <taxon>Chlorophyta</taxon>
        <taxon>core chlorophytes</taxon>
        <taxon>Chlorophyceae</taxon>
        <taxon>CS clade</taxon>
        <taxon>Chlamydomonadales</taxon>
        <taxon>Dunaliellaceae</taxon>
        <taxon>Dunaliella</taxon>
    </lineage>
</organism>